<dbReference type="STRING" id="1637975.AN957_10035"/>
<protein>
    <recommendedName>
        <fullName evidence="3">YolD-like family protein</fullName>
    </recommendedName>
</protein>
<dbReference type="Pfam" id="PF08863">
    <property type="entry name" value="YolD"/>
    <property type="match status" value="1"/>
</dbReference>
<keyword evidence="2" id="KW-1185">Reference proteome</keyword>
<sequence length="111" mass="12875">MLKERGMKKWQGFILPEQVEAMAWLADEMAKVDKPVVDEYQRIEFDSRVDFAMEFNLPVEFTVWTAGRFSKVNGHVKYVDMISQQFRVKLANGLIERVSMADVVDVTVVED</sequence>
<comment type="caution">
    <text evidence="1">The sequence shown here is derived from an EMBL/GenBank/DDBJ whole genome shotgun (WGS) entry which is preliminary data.</text>
</comment>
<gene>
    <name evidence="1" type="ORF">AN957_10035</name>
</gene>
<dbReference type="PANTHER" id="PTHR40051">
    <property type="entry name" value="IG HYPOTHETICAL 15966"/>
    <property type="match status" value="1"/>
</dbReference>
<evidence type="ECO:0000313" key="1">
    <source>
        <dbReference type="EMBL" id="KQL18874.1"/>
    </source>
</evidence>
<dbReference type="InterPro" id="IPR014962">
    <property type="entry name" value="YolD"/>
</dbReference>
<name>A0A0Q3VHA9_9BACI</name>
<dbReference type="EMBL" id="LJIX01000006">
    <property type="protein sequence ID" value="KQL18874.1"/>
    <property type="molecule type" value="Genomic_DNA"/>
</dbReference>
<reference evidence="1 2" key="1">
    <citation type="submission" date="2015-09" db="EMBL/GenBank/DDBJ databases">
        <title>Genome sequencing project for genomic taxonomy and phylogenomics of Bacillus-like bacteria.</title>
        <authorList>
            <person name="Liu B."/>
            <person name="Wang J."/>
            <person name="Zhu Y."/>
            <person name="Liu G."/>
            <person name="Chen Q."/>
            <person name="Chen Z."/>
            <person name="Lan J."/>
            <person name="Che J."/>
            <person name="Ge C."/>
            <person name="Shi H."/>
            <person name="Pan Z."/>
            <person name="Liu X."/>
        </authorList>
    </citation>
    <scope>NUCLEOTIDE SEQUENCE [LARGE SCALE GENOMIC DNA]</scope>
    <source>
        <strain evidence="1 2">FJAT-18043</strain>
    </source>
</reference>
<proteinExistence type="predicted"/>
<evidence type="ECO:0000313" key="2">
    <source>
        <dbReference type="Proteomes" id="UP000050996"/>
    </source>
</evidence>
<organism evidence="1 2">
    <name type="scientific">Cytobacillus solani</name>
    <dbReference type="NCBI Taxonomy" id="1637975"/>
    <lineage>
        <taxon>Bacteria</taxon>
        <taxon>Bacillati</taxon>
        <taxon>Bacillota</taxon>
        <taxon>Bacilli</taxon>
        <taxon>Bacillales</taxon>
        <taxon>Bacillaceae</taxon>
        <taxon>Cytobacillus</taxon>
    </lineage>
</organism>
<accession>A0A0Q3VHA9</accession>
<dbReference type="PANTHER" id="PTHR40051:SF1">
    <property type="entry name" value="YOLD-LIKE FAMILY PROTEIN"/>
    <property type="match status" value="1"/>
</dbReference>
<dbReference type="RefSeq" id="WP_056683934.1">
    <property type="nucleotide sequence ID" value="NZ_LJIX01000006.1"/>
</dbReference>
<dbReference type="AlphaFoldDB" id="A0A0Q3VHA9"/>
<dbReference type="Proteomes" id="UP000050996">
    <property type="component" value="Unassembled WGS sequence"/>
</dbReference>
<evidence type="ECO:0008006" key="3">
    <source>
        <dbReference type="Google" id="ProtNLM"/>
    </source>
</evidence>
<dbReference type="PATRIC" id="fig|1637975.4.peg.1792"/>